<reference evidence="2 3" key="1">
    <citation type="submission" date="2018-09" db="EMBL/GenBank/DDBJ databases">
        <title>Genome sequencing of Nocardioides immobilis CCTCC AB 2017083 for comparison to Nocardioides silvaticus.</title>
        <authorList>
            <person name="Li C."/>
            <person name="Wang G."/>
        </authorList>
    </citation>
    <scope>NUCLEOTIDE SEQUENCE [LARGE SCALE GENOMIC DNA]</scope>
    <source>
        <strain evidence="2 3">CCTCC AB 2017083</strain>
    </source>
</reference>
<evidence type="ECO:0000313" key="2">
    <source>
        <dbReference type="EMBL" id="RHW29172.1"/>
    </source>
</evidence>
<dbReference type="Proteomes" id="UP000283644">
    <property type="component" value="Unassembled WGS sequence"/>
</dbReference>
<feature type="domain" description="AB hydrolase-1" evidence="1">
    <location>
        <begin position="24"/>
        <end position="269"/>
    </location>
</feature>
<dbReference type="PRINTS" id="PR00111">
    <property type="entry name" value="ABHYDROLASE"/>
</dbReference>
<dbReference type="InterPro" id="IPR000073">
    <property type="entry name" value="AB_hydrolase_1"/>
</dbReference>
<evidence type="ECO:0000313" key="3">
    <source>
        <dbReference type="Proteomes" id="UP000283644"/>
    </source>
</evidence>
<keyword evidence="3" id="KW-1185">Reference proteome</keyword>
<accession>A0A417Y8U6</accession>
<protein>
    <submittedName>
        <fullName evidence="2">Alpha/beta hydrolase</fullName>
    </submittedName>
</protein>
<comment type="caution">
    <text evidence="2">The sequence shown here is derived from an EMBL/GenBank/DDBJ whole genome shotgun (WGS) entry which is preliminary data.</text>
</comment>
<dbReference type="OrthoDB" id="9812774at2"/>
<dbReference type="Gene3D" id="3.40.50.1820">
    <property type="entry name" value="alpha/beta hydrolase"/>
    <property type="match status" value="1"/>
</dbReference>
<sequence length="282" mass="31675">MQEHVLERPGRRIAYRTAGSGEQPLFLLHGWPQTGLCWREVAPALDAKFQVVIPDLRGYGRSTSGPQLEHDKRSVSEDLRDLMRHLGHDAAYVAGHDRGARVAHRWALDHPEEVTRLAVLDVIPGAEMLQHLDAKSATAMWHWFLHVQPGVAETLLPGRLDYYVRRFLAGPASAGHIDEATLDAYVLDYETSAMHGWLQDYRAGFGIDLEHDDQDRVAGRVLEQPVLALWGAAGGLGRRDVLSIWHDYASDVRGRALEGCGHYLPEERPLEVTRALDEFFLD</sequence>
<proteinExistence type="predicted"/>
<dbReference type="EMBL" id="QXGH01000001">
    <property type="protein sequence ID" value="RHW29172.1"/>
    <property type="molecule type" value="Genomic_DNA"/>
</dbReference>
<evidence type="ECO:0000259" key="1">
    <source>
        <dbReference type="Pfam" id="PF00561"/>
    </source>
</evidence>
<name>A0A417Y8U6_9ACTN</name>
<keyword evidence="2" id="KW-0378">Hydrolase</keyword>
<dbReference type="PANTHER" id="PTHR43329">
    <property type="entry name" value="EPOXIDE HYDROLASE"/>
    <property type="match status" value="1"/>
</dbReference>
<organism evidence="2 3">
    <name type="scientific">Nocardioides immobilis</name>
    <dbReference type="NCBI Taxonomy" id="2049295"/>
    <lineage>
        <taxon>Bacteria</taxon>
        <taxon>Bacillati</taxon>
        <taxon>Actinomycetota</taxon>
        <taxon>Actinomycetes</taxon>
        <taxon>Propionibacteriales</taxon>
        <taxon>Nocardioidaceae</taxon>
        <taxon>Nocardioides</taxon>
    </lineage>
</organism>
<dbReference type="Pfam" id="PF00561">
    <property type="entry name" value="Abhydrolase_1"/>
    <property type="match status" value="1"/>
</dbReference>
<dbReference type="SUPFAM" id="SSF53474">
    <property type="entry name" value="alpha/beta-Hydrolases"/>
    <property type="match status" value="1"/>
</dbReference>
<gene>
    <name evidence="2" type="ORF">D0Z08_00110</name>
</gene>
<dbReference type="RefSeq" id="WP_118921466.1">
    <property type="nucleotide sequence ID" value="NZ_QXGH01000001.1"/>
</dbReference>
<dbReference type="GO" id="GO:0016787">
    <property type="term" value="F:hydrolase activity"/>
    <property type="evidence" value="ECO:0007669"/>
    <property type="project" value="UniProtKB-KW"/>
</dbReference>
<dbReference type="AlphaFoldDB" id="A0A417Y8U6"/>
<dbReference type="InterPro" id="IPR029058">
    <property type="entry name" value="AB_hydrolase_fold"/>
</dbReference>